<evidence type="ECO:0000256" key="8">
    <source>
        <dbReference type="ARBA" id="ARBA00023002"/>
    </source>
</evidence>
<evidence type="ECO:0000313" key="14">
    <source>
        <dbReference type="EMBL" id="KPN12634.1"/>
    </source>
</evidence>
<dbReference type="CDD" id="cd00794">
    <property type="entry name" value="NOS_oxygenase_prok"/>
    <property type="match status" value="1"/>
</dbReference>
<comment type="cofactor">
    <cofactor evidence="1 11 12">
        <name>heme</name>
        <dbReference type="ChEBI" id="CHEBI:30413"/>
    </cofactor>
</comment>
<accession>A0ABD4QNV2</accession>
<dbReference type="PANTHER" id="PTHR43410:SF1">
    <property type="entry name" value="NITRIC OXIDE SYNTHASE"/>
    <property type="match status" value="1"/>
</dbReference>
<dbReference type="Proteomes" id="UP000676804">
    <property type="component" value="Unassembled WGS sequence"/>
</dbReference>
<keyword evidence="8 11" id="KW-0560">Oxidoreductase</keyword>
<evidence type="ECO:0000259" key="13">
    <source>
        <dbReference type="PROSITE" id="PS60001"/>
    </source>
</evidence>
<keyword evidence="6 11" id="KW-0349">Heme</keyword>
<evidence type="ECO:0000256" key="11">
    <source>
        <dbReference type="PIRNR" id="PIRNR037219"/>
    </source>
</evidence>
<comment type="similarity">
    <text evidence="3 11">Belongs to the NOS family. Bacterial NOS oxygenase subfamily.</text>
</comment>
<evidence type="ECO:0000256" key="12">
    <source>
        <dbReference type="PIRSR" id="PIRSR037219-1"/>
    </source>
</evidence>
<dbReference type="Gene3D" id="3.90.440.10">
    <property type="entry name" value="Nitric Oxide Synthase,Heme Domain,Chain A domain 2"/>
    <property type="match status" value="1"/>
</dbReference>
<dbReference type="AlphaFoldDB" id="A0ABD4QNV2"/>
<feature type="binding site" description="axial binding residue" evidence="12">
    <location>
        <position position="67"/>
    </location>
    <ligand>
        <name>heme</name>
        <dbReference type="ChEBI" id="CHEBI:30413"/>
    </ligand>
    <ligandPart>
        <name>Fe</name>
        <dbReference type="ChEBI" id="CHEBI:18248"/>
    </ligandPart>
</feature>
<sequence>MSNQEALWHEAEAFISVCYEELSKSNEEKAARLHEIKKEIESEGIYTHTTEELAHGAKMAWRNSNRCIGRLFWSTLHVHDCRHVKTEDEVKEALFHHIEYATNGGKIKPSITIFPPEKNRQKEVVIFNHQLVRYAGYETEYGIIGDEASLELTKLCEAHGWKGEGTHFDLLPLMFQLKDEPPVLFELPKNIVQEVEITHPEYEGFRDLGLKWYAVPIIADMKLEIGGIQYNAAPFNGWYMGTEIGARNLADENRYNMLKKVASILGLDTTKNSSLWKDKAIVELNVAVLHSYREAGVTIVDHHTAAHQFKQFEKQEEKADRKLTGDWTWLIPPVSPAATHIFHKHYDNTIVKPNYFYQEKPYHETEKPSES</sequence>
<dbReference type="EMBL" id="LGYN01000030">
    <property type="protein sequence ID" value="KPN12634.1"/>
    <property type="molecule type" value="Genomic_DNA"/>
</dbReference>
<evidence type="ECO:0000256" key="7">
    <source>
        <dbReference type="ARBA" id="ARBA00022723"/>
    </source>
</evidence>
<comment type="function">
    <text evidence="2 11">Catalyzes the production of nitric oxide.</text>
</comment>
<dbReference type="InterPro" id="IPR044940">
    <property type="entry name" value="NOS_dom_2"/>
</dbReference>
<comment type="caution">
    <text evidence="15">The sequence shown here is derived from an EMBL/GenBank/DDBJ whole genome shotgun (WGS) entry which is preliminary data.</text>
</comment>
<comment type="catalytic activity">
    <reaction evidence="10">
        <text>3 reduced [flavodoxin] + 2 L-arginine + 4 O2 = 3 oxidized [flavodoxin] + 2 L-citrulline + 2 nitric oxide + 4 H2O + 5 H(+)</text>
        <dbReference type="Rhea" id="RHEA:52324"/>
        <dbReference type="Rhea" id="RHEA-COMP:10622"/>
        <dbReference type="Rhea" id="RHEA-COMP:10623"/>
        <dbReference type="ChEBI" id="CHEBI:15377"/>
        <dbReference type="ChEBI" id="CHEBI:15378"/>
        <dbReference type="ChEBI" id="CHEBI:15379"/>
        <dbReference type="ChEBI" id="CHEBI:16480"/>
        <dbReference type="ChEBI" id="CHEBI:32682"/>
        <dbReference type="ChEBI" id="CHEBI:57618"/>
        <dbReference type="ChEBI" id="CHEBI:57743"/>
        <dbReference type="ChEBI" id="CHEBI:58210"/>
        <dbReference type="EC" id="1.14.14.47"/>
    </reaction>
</comment>
<protein>
    <recommendedName>
        <fullName evidence="5 11">Nitric oxide synthase oxygenase</fullName>
        <ecNumber evidence="4 11">1.14.14.47</ecNumber>
    </recommendedName>
</protein>
<dbReference type="InterPro" id="IPR017142">
    <property type="entry name" value="Nitric_oxide_synthase_Oase-su"/>
</dbReference>
<evidence type="ECO:0000313" key="17">
    <source>
        <dbReference type="Proteomes" id="UP000676804"/>
    </source>
</evidence>
<dbReference type="PIRSF" id="PIRSF037219">
    <property type="entry name" value="NOS_oxygenase"/>
    <property type="match status" value="1"/>
</dbReference>
<feature type="domain" description="Nitric oxide synthase (NOS)" evidence="13">
    <location>
        <begin position="66"/>
        <end position="73"/>
    </location>
</feature>
<dbReference type="Proteomes" id="UP000050272">
    <property type="component" value="Unassembled WGS sequence"/>
</dbReference>
<reference evidence="15 17" key="2">
    <citation type="submission" date="2021-04" db="EMBL/GenBank/DDBJ databases">
        <title>Isolation of newly marine bacteria for enzymatic activity.</title>
        <authorList>
            <person name="Hadi W.A.M."/>
            <person name="Nair A.J.J."/>
            <person name="Edwin B.T."/>
        </authorList>
    </citation>
    <scope>NUCLEOTIDE SEQUENCE [LARGE SCALE GENOMIC DNA]</scope>
    <source>
        <strain evidence="15 17">B28A</strain>
    </source>
</reference>
<evidence type="ECO:0000256" key="9">
    <source>
        <dbReference type="ARBA" id="ARBA00023004"/>
    </source>
</evidence>
<comment type="subunit">
    <text evidence="11">Homodimer.</text>
</comment>
<evidence type="ECO:0000313" key="15">
    <source>
        <dbReference type="EMBL" id="MBR8691575.1"/>
    </source>
</evidence>
<evidence type="ECO:0000256" key="5">
    <source>
        <dbReference type="ARBA" id="ARBA00018859"/>
    </source>
</evidence>
<evidence type="ECO:0000256" key="10">
    <source>
        <dbReference type="ARBA" id="ARBA00048713"/>
    </source>
</evidence>
<evidence type="ECO:0000256" key="3">
    <source>
        <dbReference type="ARBA" id="ARBA00005411"/>
    </source>
</evidence>
<evidence type="ECO:0000256" key="6">
    <source>
        <dbReference type="ARBA" id="ARBA00022617"/>
    </source>
</evidence>
<evidence type="ECO:0000313" key="16">
    <source>
        <dbReference type="Proteomes" id="UP000050272"/>
    </source>
</evidence>
<dbReference type="InterPro" id="IPR044944">
    <property type="entry name" value="NOS_dom_3"/>
</dbReference>
<dbReference type="EC" id="1.14.14.47" evidence="4 11"/>
<keyword evidence="16" id="KW-1185">Reference proteome</keyword>
<keyword evidence="9 11" id="KW-0408">Iron</keyword>
<reference evidence="14 16" key="1">
    <citation type="submission" date="2015-07" db="EMBL/GenBank/DDBJ databases">
        <title>Bacillus zhangzhouensis sp. nov. and Bacillus nanhaiticus sp. nov.</title>
        <authorList>
            <person name="Liu Y."/>
            <person name="Lai Q."/>
            <person name="Shao Z."/>
        </authorList>
    </citation>
    <scope>NUCLEOTIDE SEQUENCE [LARGE SCALE GENOMIC DNA]</scope>
    <source>
        <strain evidence="14 16">NH7I_1</strain>
    </source>
</reference>
<name>A0ABD4QNV2_9BACI</name>
<comment type="miscellaneous">
    <text evidence="11">This protein is similar to the oxygenase domain of eukaryotic nitric oxide synthases but lacks the reductase domain which, in eukaryotes, is responsible for transfer of electrons to the ferric heme during nitric oxide synthesis.</text>
</comment>
<evidence type="ECO:0000256" key="4">
    <source>
        <dbReference type="ARBA" id="ARBA00012735"/>
    </source>
</evidence>
<dbReference type="InterPro" id="IPR044943">
    <property type="entry name" value="NOS_dom_1"/>
</dbReference>
<evidence type="ECO:0000256" key="1">
    <source>
        <dbReference type="ARBA" id="ARBA00001971"/>
    </source>
</evidence>
<dbReference type="InterPro" id="IPR050607">
    <property type="entry name" value="NOS"/>
</dbReference>
<dbReference type="GO" id="GO:0016491">
    <property type="term" value="F:oxidoreductase activity"/>
    <property type="evidence" value="ECO:0007669"/>
    <property type="project" value="UniProtKB-KW"/>
</dbReference>
<dbReference type="SUPFAM" id="SSF56512">
    <property type="entry name" value="Nitric oxide (NO) synthase oxygenase domain"/>
    <property type="match status" value="1"/>
</dbReference>
<gene>
    <name evidence="14" type="ORF">AKG37_14900</name>
    <name evidence="15" type="ORF">KCQ59_17455</name>
</gene>
<dbReference type="InterPro" id="IPR004030">
    <property type="entry name" value="NOS_N"/>
</dbReference>
<dbReference type="Gene3D" id="3.90.1230.10">
    <property type="entry name" value="Nitric Oxide Synthase, Chain A, domain 3"/>
    <property type="match status" value="1"/>
</dbReference>
<evidence type="ECO:0000256" key="2">
    <source>
        <dbReference type="ARBA" id="ARBA00002642"/>
    </source>
</evidence>
<proteinExistence type="inferred from homology"/>
<keyword evidence="7 11" id="KW-0479">Metal-binding</keyword>
<dbReference type="PROSITE" id="PS60001">
    <property type="entry name" value="NOS"/>
    <property type="match status" value="1"/>
</dbReference>
<dbReference type="PANTHER" id="PTHR43410">
    <property type="entry name" value="NITRIC OXIDE SYNTHASE OXYGENASE"/>
    <property type="match status" value="1"/>
</dbReference>
<dbReference type="RefSeq" id="WP_060699938.1">
    <property type="nucleotide sequence ID" value="NZ_JAGQFH010000030.1"/>
</dbReference>
<dbReference type="GO" id="GO:0046872">
    <property type="term" value="F:metal ion binding"/>
    <property type="evidence" value="ECO:0007669"/>
    <property type="project" value="UniProtKB-KW"/>
</dbReference>
<dbReference type="Pfam" id="PF02898">
    <property type="entry name" value="NO_synthase"/>
    <property type="match status" value="1"/>
</dbReference>
<organism evidence="15 17">
    <name type="scientific">Bacillus australimaris</name>
    <dbReference type="NCBI Taxonomy" id="1326968"/>
    <lineage>
        <taxon>Bacteria</taxon>
        <taxon>Bacillati</taxon>
        <taxon>Bacillota</taxon>
        <taxon>Bacilli</taxon>
        <taxon>Bacillales</taxon>
        <taxon>Bacillaceae</taxon>
        <taxon>Bacillus</taxon>
    </lineage>
</organism>
<dbReference type="EMBL" id="JAGQFH010000030">
    <property type="protein sequence ID" value="MBR8691575.1"/>
    <property type="molecule type" value="Genomic_DNA"/>
</dbReference>
<dbReference type="InterPro" id="IPR036119">
    <property type="entry name" value="NOS_N_sf"/>
</dbReference>
<dbReference type="Gene3D" id="3.90.340.10">
    <property type="entry name" value="Nitric Oxide Synthase, Chain A, domain 1"/>
    <property type="match status" value="1"/>
</dbReference>